<accession>A0AAD4T0U2</accession>
<organism evidence="1 2">
    <name type="scientific">Papaver atlanticum</name>
    <dbReference type="NCBI Taxonomy" id="357466"/>
    <lineage>
        <taxon>Eukaryota</taxon>
        <taxon>Viridiplantae</taxon>
        <taxon>Streptophyta</taxon>
        <taxon>Embryophyta</taxon>
        <taxon>Tracheophyta</taxon>
        <taxon>Spermatophyta</taxon>
        <taxon>Magnoliopsida</taxon>
        <taxon>Ranunculales</taxon>
        <taxon>Papaveraceae</taxon>
        <taxon>Papaveroideae</taxon>
        <taxon>Papaver</taxon>
    </lineage>
</organism>
<dbReference type="InterPro" id="IPR018790">
    <property type="entry name" value="DUF2358"/>
</dbReference>
<gene>
    <name evidence="1" type="ORF">MKW98_022142</name>
</gene>
<keyword evidence="2" id="KW-1185">Reference proteome</keyword>
<comment type="caution">
    <text evidence="1">The sequence shown here is derived from an EMBL/GenBank/DDBJ whole genome shotgun (WGS) entry which is preliminary data.</text>
</comment>
<reference evidence="1" key="1">
    <citation type="submission" date="2022-04" db="EMBL/GenBank/DDBJ databases">
        <title>A functionally conserved STORR gene fusion in Papaver species that diverged 16.8 million years ago.</title>
        <authorList>
            <person name="Catania T."/>
        </authorList>
    </citation>
    <scope>NUCLEOTIDE SEQUENCE</scope>
    <source>
        <strain evidence="1">S-188037</strain>
    </source>
</reference>
<dbReference type="PANTHER" id="PTHR31094:SF2">
    <property type="entry name" value="RIKEN CDNA 2310061I04 GENE"/>
    <property type="match status" value="1"/>
</dbReference>
<name>A0AAD4T0U2_9MAGN</name>
<dbReference type="Proteomes" id="UP001202328">
    <property type="component" value="Unassembled WGS sequence"/>
</dbReference>
<dbReference type="SUPFAM" id="SSF54427">
    <property type="entry name" value="NTF2-like"/>
    <property type="match status" value="1"/>
</dbReference>
<evidence type="ECO:0000313" key="2">
    <source>
        <dbReference type="Proteomes" id="UP001202328"/>
    </source>
</evidence>
<sequence length="286" mass="32929">MSSAAASSLLGLPEISVISFTQNPKKKNGKIGVVKVRCLSKSTSSNSIRKNRYCDVKISDVYNLEFSSHFSAPVKEKQQNDKDDEEKQNYYVNSGYAIRTLREEFPQIFYKELNFDIYRDDIVFKDPLNTFVGIKNYKSIFWALRFYGKIFFKGLWVDIINVSQPIGVDRVIMVRWTIHGIPRVPWESHGRFDGTSEYKLDKNGKIYEHKVDNIALTSPPKLFRVQAVKELIQSLGVPSTPRPTYFEALSASVASTTPFIQRFTWVRYYLAFKLALSWRSASESRA</sequence>
<dbReference type="EMBL" id="JAJJMB010007362">
    <property type="protein sequence ID" value="KAI3930493.1"/>
    <property type="molecule type" value="Genomic_DNA"/>
</dbReference>
<proteinExistence type="predicted"/>
<protein>
    <submittedName>
        <fullName evidence="1">Uncharacterized protein</fullName>
    </submittedName>
</protein>
<dbReference type="InterPro" id="IPR032710">
    <property type="entry name" value="NTF2-like_dom_sf"/>
</dbReference>
<dbReference type="Pfam" id="PF10184">
    <property type="entry name" value="DUF2358"/>
    <property type="match status" value="1"/>
</dbReference>
<dbReference type="PANTHER" id="PTHR31094">
    <property type="entry name" value="RIKEN CDNA 2310061I04 GENE"/>
    <property type="match status" value="1"/>
</dbReference>
<dbReference type="AlphaFoldDB" id="A0AAD4T0U2"/>
<evidence type="ECO:0000313" key="1">
    <source>
        <dbReference type="EMBL" id="KAI3930493.1"/>
    </source>
</evidence>